<evidence type="ECO:0000256" key="5">
    <source>
        <dbReference type="ARBA" id="ARBA00023204"/>
    </source>
</evidence>
<feature type="domain" description="HhH-GPD" evidence="7">
    <location>
        <begin position="42"/>
        <end position="197"/>
    </location>
</feature>
<comment type="similarity">
    <text evidence="2">Belongs to the alkylbase DNA glycosidase AlkA family.</text>
</comment>
<feature type="domain" description="Helix-hairpin-helix DNA-binding motif class 1" evidence="6">
    <location>
        <begin position="122"/>
        <end position="141"/>
    </location>
</feature>
<dbReference type="InterPro" id="IPR003265">
    <property type="entry name" value="HhH-GPD_domain"/>
</dbReference>
<evidence type="ECO:0000313" key="8">
    <source>
        <dbReference type="EMBL" id="KKR94178.1"/>
    </source>
</evidence>
<dbReference type="Proteomes" id="UP000034961">
    <property type="component" value="Unassembled WGS sequence"/>
</dbReference>
<dbReference type="Gene3D" id="1.10.1670.40">
    <property type="match status" value="1"/>
</dbReference>
<dbReference type="Pfam" id="PF00730">
    <property type="entry name" value="HhH-GPD"/>
    <property type="match status" value="1"/>
</dbReference>
<dbReference type="InterPro" id="IPR003583">
    <property type="entry name" value="Hlx-hairpin-Hlx_DNA-bd_motif"/>
</dbReference>
<evidence type="ECO:0000256" key="1">
    <source>
        <dbReference type="ARBA" id="ARBA00000086"/>
    </source>
</evidence>
<dbReference type="GO" id="GO:0006307">
    <property type="term" value="P:DNA alkylation repair"/>
    <property type="evidence" value="ECO:0007669"/>
    <property type="project" value="TreeGrafter"/>
</dbReference>
<dbReference type="SMART" id="SM00278">
    <property type="entry name" value="HhH1"/>
    <property type="match status" value="1"/>
</dbReference>
<dbReference type="SUPFAM" id="SSF48150">
    <property type="entry name" value="DNA-glycosylase"/>
    <property type="match status" value="1"/>
</dbReference>
<dbReference type="GO" id="GO:0032993">
    <property type="term" value="C:protein-DNA complex"/>
    <property type="evidence" value="ECO:0007669"/>
    <property type="project" value="TreeGrafter"/>
</dbReference>
<keyword evidence="4" id="KW-0227">DNA damage</keyword>
<comment type="catalytic activity">
    <reaction evidence="1">
        <text>Hydrolysis of alkylated DNA, releasing 3-methyladenine, 3-methylguanine, 7-methylguanine and 7-methyladenine.</text>
        <dbReference type="EC" id="3.2.2.21"/>
    </reaction>
</comment>
<reference evidence="8 9" key="1">
    <citation type="journal article" date="2015" name="Nature">
        <title>rRNA introns, odd ribosomes, and small enigmatic genomes across a large radiation of phyla.</title>
        <authorList>
            <person name="Brown C.T."/>
            <person name="Hug L.A."/>
            <person name="Thomas B.C."/>
            <person name="Sharon I."/>
            <person name="Castelle C.J."/>
            <person name="Singh A."/>
            <person name="Wilkins M.J."/>
            <person name="Williams K.H."/>
            <person name="Banfield J.F."/>
        </authorList>
    </citation>
    <scope>NUCLEOTIDE SEQUENCE [LARGE SCALE GENOMIC DNA]</scope>
</reference>
<dbReference type="AlphaFoldDB" id="A0A0G0UZY3"/>
<dbReference type="InterPro" id="IPR011257">
    <property type="entry name" value="DNA_glycosylase"/>
</dbReference>
<dbReference type="PANTHER" id="PTHR43003:SF5">
    <property type="entry name" value="DNA-3-METHYLADENINE GLYCOSYLASE"/>
    <property type="match status" value="1"/>
</dbReference>
<dbReference type="CDD" id="cd00056">
    <property type="entry name" value="ENDO3c"/>
    <property type="match status" value="1"/>
</dbReference>
<evidence type="ECO:0000259" key="7">
    <source>
        <dbReference type="SMART" id="SM00478"/>
    </source>
</evidence>
<evidence type="ECO:0000256" key="4">
    <source>
        <dbReference type="ARBA" id="ARBA00022763"/>
    </source>
</evidence>
<dbReference type="EMBL" id="LCAN01000011">
    <property type="protein sequence ID" value="KKR94178.1"/>
    <property type="molecule type" value="Genomic_DNA"/>
</dbReference>
<accession>A0A0G0UZY3</accession>
<sequence length="199" mass="22890">MKQIYIHLSKDPVMKKLIDTHGELDWDWEVKDIFTAIVGEIISQQLSGKAADTIEGRFKKLLKQPDLYSPQEILKLENEVIRSQAGISYAKIKYIKGLSQAVIDKTINLDAIELLSNEEALVQLTQLKGIGPWTAEMLLMFTYKRPDVFSLGDAGLRKAISILYKIDRSDEVAILKLSERWKPYRTFASRYLWKSLDNR</sequence>
<dbReference type="GO" id="GO:0008725">
    <property type="term" value="F:DNA-3-methyladenine glycosylase activity"/>
    <property type="evidence" value="ECO:0007669"/>
    <property type="project" value="TreeGrafter"/>
</dbReference>
<organism evidence="8 9">
    <name type="scientific">Candidatus Roizmanbacteria bacterium GW2011_GWA1_41_13</name>
    <dbReference type="NCBI Taxonomy" id="1618474"/>
    <lineage>
        <taxon>Bacteria</taxon>
        <taxon>Candidatus Roizmaniibacteriota</taxon>
    </lineage>
</organism>
<evidence type="ECO:0000256" key="2">
    <source>
        <dbReference type="ARBA" id="ARBA00010817"/>
    </source>
</evidence>
<dbReference type="FunFam" id="1.10.340.30:FF:000004">
    <property type="entry name" value="DNA-3-methyladenine glycosylase II"/>
    <property type="match status" value="1"/>
</dbReference>
<proteinExistence type="inferred from homology"/>
<evidence type="ECO:0000313" key="9">
    <source>
        <dbReference type="Proteomes" id="UP000034961"/>
    </source>
</evidence>
<dbReference type="SMART" id="SM00478">
    <property type="entry name" value="ENDO3c"/>
    <property type="match status" value="1"/>
</dbReference>
<protein>
    <recommendedName>
        <fullName evidence="3">DNA-3-methyladenine glycosylase II</fullName>
        <ecNumber evidence="3">3.2.2.21</ecNumber>
    </recommendedName>
</protein>
<dbReference type="GO" id="GO:0005737">
    <property type="term" value="C:cytoplasm"/>
    <property type="evidence" value="ECO:0007669"/>
    <property type="project" value="TreeGrafter"/>
</dbReference>
<keyword evidence="5" id="KW-0234">DNA repair</keyword>
<dbReference type="InterPro" id="IPR051912">
    <property type="entry name" value="Alkylbase_DNA_Glycosylase/TA"/>
</dbReference>
<dbReference type="GO" id="GO:0006285">
    <property type="term" value="P:base-excision repair, AP site formation"/>
    <property type="evidence" value="ECO:0007669"/>
    <property type="project" value="TreeGrafter"/>
</dbReference>
<dbReference type="GO" id="GO:0043916">
    <property type="term" value="F:DNA-7-methylguanine glycosylase activity"/>
    <property type="evidence" value="ECO:0007669"/>
    <property type="project" value="TreeGrafter"/>
</dbReference>
<comment type="caution">
    <text evidence="8">The sequence shown here is derived from an EMBL/GenBank/DDBJ whole genome shotgun (WGS) entry which is preliminary data.</text>
</comment>
<dbReference type="Gene3D" id="1.10.340.30">
    <property type="entry name" value="Hypothetical protein, domain 2"/>
    <property type="match status" value="1"/>
</dbReference>
<evidence type="ECO:0000259" key="6">
    <source>
        <dbReference type="SMART" id="SM00278"/>
    </source>
</evidence>
<dbReference type="GO" id="GO:0032131">
    <property type="term" value="F:alkylated DNA binding"/>
    <property type="evidence" value="ECO:0007669"/>
    <property type="project" value="TreeGrafter"/>
</dbReference>
<gene>
    <name evidence="8" type="ORF">UU41_C0011G0005</name>
</gene>
<name>A0A0G0UZY3_9BACT</name>
<evidence type="ECO:0000256" key="3">
    <source>
        <dbReference type="ARBA" id="ARBA00012000"/>
    </source>
</evidence>
<dbReference type="EC" id="3.2.2.21" evidence="3"/>
<dbReference type="PANTHER" id="PTHR43003">
    <property type="entry name" value="DNA-3-METHYLADENINE GLYCOSYLASE"/>
    <property type="match status" value="1"/>
</dbReference>